<organism evidence="4 5">
    <name type="scientific">Aquarana catesbeiana</name>
    <name type="common">American bullfrog</name>
    <name type="synonym">Rana catesbeiana</name>
    <dbReference type="NCBI Taxonomy" id="8400"/>
    <lineage>
        <taxon>Eukaryota</taxon>
        <taxon>Metazoa</taxon>
        <taxon>Chordata</taxon>
        <taxon>Craniata</taxon>
        <taxon>Vertebrata</taxon>
        <taxon>Euteleostomi</taxon>
        <taxon>Amphibia</taxon>
        <taxon>Batrachia</taxon>
        <taxon>Anura</taxon>
        <taxon>Neobatrachia</taxon>
        <taxon>Ranoidea</taxon>
        <taxon>Ranidae</taxon>
        <taxon>Aquarana</taxon>
    </lineage>
</organism>
<dbReference type="EMBL" id="KV925814">
    <property type="protein sequence ID" value="PIO37594.1"/>
    <property type="molecule type" value="Genomic_DNA"/>
</dbReference>
<dbReference type="Pfam" id="PF00200">
    <property type="entry name" value="Disintegrin"/>
    <property type="match status" value="1"/>
</dbReference>
<dbReference type="Gene3D" id="4.10.70.10">
    <property type="entry name" value="Disintegrin domain"/>
    <property type="match status" value="1"/>
</dbReference>
<dbReference type="GO" id="GO:0005886">
    <property type="term" value="C:plasma membrane"/>
    <property type="evidence" value="ECO:0007669"/>
    <property type="project" value="TreeGrafter"/>
</dbReference>
<feature type="disulfide bond" evidence="2">
    <location>
        <begin position="86"/>
        <end position="106"/>
    </location>
</feature>
<dbReference type="InterPro" id="IPR006586">
    <property type="entry name" value="ADAM_Cys-rich"/>
</dbReference>
<keyword evidence="1 2" id="KW-1015">Disulfide bond</keyword>
<feature type="domain" description="Disintegrin" evidence="3">
    <location>
        <begin position="28"/>
        <end position="113"/>
    </location>
</feature>
<dbReference type="AlphaFoldDB" id="A0A2G9SBX2"/>
<proteinExistence type="predicted"/>
<dbReference type="PRINTS" id="PR00289">
    <property type="entry name" value="DISINTEGRIN"/>
</dbReference>
<dbReference type="InterPro" id="IPR036436">
    <property type="entry name" value="Disintegrin_dom_sf"/>
</dbReference>
<evidence type="ECO:0000256" key="2">
    <source>
        <dbReference type="PROSITE-ProRule" id="PRU00068"/>
    </source>
</evidence>
<dbReference type="PANTHER" id="PTHR11905:SF32">
    <property type="entry name" value="DISINTEGRIN AND METALLOPROTEINASE DOMAIN-CONTAINING PROTEIN 28"/>
    <property type="match status" value="1"/>
</dbReference>
<feature type="non-terminal residue" evidence="4">
    <location>
        <position position="253"/>
    </location>
</feature>
<protein>
    <recommendedName>
        <fullName evidence="3">Disintegrin domain-containing protein</fullName>
    </recommendedName>
</protein>
<dbReference type="InterPro" id="IPR018358">
    <property type="entry name" value="Disintegrin_CS"/>
</dbReference>
<dbReference type="Pfam" id="PF08516">
    <property type="entry name" value="ADAM_CR"/>
    <property type="match status" value="1"/>
</dbReference>
<dbReference type="SMART" id="SM00050">
    <property type="entry name" value="DISIN"/>
    <property type="match status" value="1"/>
</dbReference>
<gene>
    <name evidence="4" type="ORF">AB205_0216430</name>
</gene>
<evidence type="ECO:0000313" key="4">
    <source>
        <dbReference type="EMBL" id="PIO37594.1"/>
    </source>
</evidence>
<dbReference type="Proteomes" id="UP000228934">
    <property type="component" value="Unassembled WGS sequence"/>
</dbReference>
<dbReference type="SMART" id="SM00608">
    <property type="entry name" value="ACR"/>
    <property type="match status" value="1"/>
</dbReference>
<dbReference type="InterPro" id="IPR001762">
    <property type="entry name" value="Disintegrin_dom"/>
</dbReference>
<sequence>MNQFKKYLLNLSFKCLMNKPKIGRFISPPFCGNNLIENGEQCDCGAEQECTNPCCDASTCKLKAEAVCADGECCEKCQFKKAGSMCQHSLHECDLPDTCDGKSNRCLDLFKKDGTSCMDGKGYCLRGKCPTLKNQCIDLWGSDALVGADHCFVLNFKGLIYGHCTRSGDKYLPCSPQDMNCGVLFCSGGNDSPNINADTARAKAGACKAVLHPSGMVQNGAKCEEEKVCYKGACTSKEAVYESLACNAECPGQ</sequence>
<dbReference type="PROSITE" id="PS50214">
    <property type="entry name" value="DISINTEGRIN_2"/>
    <property type="match status" value="1"/>
</dbReference>
<evidence type="ECO:0000259" key="3">
    <source>
        <dbReference type="PROSITE" id="PS50214"/>
    </source>
</evidence>
<name>A0A2G9SBX2_AQUCT</name>
<dbReference type="PROSITE" id="PS00427">
    <property type="entry name" value="DISINTEGRIN_1"/>
    <property type="match status" value="1"/>
</dbReference>
<dbReference type="SUPFAM" id="SSF57552">
    <property type="entry name" value="Blood coagulation inhibitor (disintegrin)"/>
    <property type="match status" value="1"/>
</dbReference>
<keyword evidence="5" id="KW-1185">Reference proteome</keyword>
<dbReference type="PANTHER" id="PTHR11905">
    <property type="entry name" value="ADAM A DISINTEGRIN AND METALLOPROTEASE DOMAIN"/>
    <property type="match status" value="1"/>
</dbReference>
<evidence type="ECO:0000313" key="5">
    <source>
        <dbReference type="Proteomes" id="UP000228934"/>
    </source>
</evidence>
<reference evidence="5" key="1">
    <citation type="journal article" date="2017" name="Nat. Commun.">
        <title>The North American bullfrog draft genome provides insight into hormonal regulation of long noncoding RNA.</title>
        <authorList>
            <person name="Hammond S.A."/>
            <person name="Warren R.L."/>
            <person name="Vandervalk B.P."/>
            <person name="Kucuk E."/>
            <person name="Khan H."/>
            <person name="Gibb E.A."/>
            <person name="Pandoh P."/>
            <person name="Kirk H."/>
            <person name="Zhao Y."/>
            <person name="Jones M."/>
            <person name="Mungall A.J."/>
            <person name="Coope R."/>
            <person name="Pleasance S."/>
            <person name="Moore R.A."/>
            <person name="Holt R.A."/>
            <person name="Round J.M."/>
            <person name="Ohora S."/>
            <person name="Walle B.V."/>
            <person name="Veldhoen N."/>
            <person name="Helbing C.C."/>
            <person name="Birol I."/>
        </authorList>
    </citation>
    <scope>NUCLEOTIDE SEQUENCE [LARGE SCALE GENOMIC DNA]</scope>
</reference>
<dbReference type="FunFam" id="4.10.70.10:FF:000001">
    <property type="entry name" value="Disintegrin and metalloproteinase domain-containing protein 22"/>
    <property type="match status" value="1"/>
</dbReference>
<accession>A0A2G9SBX2</accession>
<evidence type="ECO:0000256" key="1">
    <source>
        <dbReference type="ARBA" id="ARBA00023157"/>
    </source>
</evidence>
<dbReference type="OrthoDB" id="5951731at2759"/>